<accession>A0A9P5TDU5</accession>
<dbReference type="EMBL" id="WHVB01000002">
    <property type="protein sequence ID" value="KAF8486183.1"/>
    <property type="molecule type" value="Genomic_DNA"/>
</dbReference>
<comment type="caution">
    <text evidence="1">The sequence shown here is derived from an EMBL/GenBank/DDBJ whole genome shotgun (WGS) entry which is preliminary data.</text>
</comment>
<reference evidence="1" key="2">
    <citation type="journal article" date="2020" name="Nat. Commun.">
        <title>Large-scale genome sequencing of mycorrhizal fungi provides insights into the early evolution of symbiotic traits.</title>
        <authorList>
            <person name="Miyauchi S."/>
            <person name="Kiss E."/>
            <person name="Kuo A."/>
            <person name="Drula E."/>
            <person name="Kohler A."/>
            <person name="Sanchez-Garcia M."/>
            <person name="Morin E."/>
            <person name="Andreopoulos B."/>
            <person name="Barry K.W."/>
            <person name="Bonito G."/>
            <person name="Buee M."/>
            <person name="Carver A."/>
            <person name="Chen C."/>
            <person name="Cichocki N."/>
            <person name="Clum A."/>
            <person name="Culley D."/>
            <person name="Crous P.W."/>
            <person name="Fauchery L."/>
            <person name="Girlanda M."/>
            <person name="Hayes R.D."/>
            <person name="Keri Z."/>
            <person name="LaButti K."/>
            <person name="Lipzen A."/>
            <person name="Lombard V."/>
            <person name="Magnuson J."/>
            <person name="Maillard F."/>
            <person name="Murat C."/>
            <person name="Nolan M."/>
            <person name="Ohm R.A."/>
            <person name="Pangilinan J."/>
            <person name="Pereira M.F."/>
            <person name="Perotto S."/>
            <person name="Peter M."/>
            <person name="Pfister S."/>
            <person name="Riley R."/>
            <person name="Sitrit Y."/>
            <person name="Stielow J.B."/>
            <person name="Szollosi G."/>
            <person name="Zifcakova L."/>
            <person name="Stursova M."/>
            <person name="Spatafora J.W."/>
            <person name="Tedersoo L."/>
            <person name="Vaario L.M."/>
            <person name="Yamada A."/>
            <person name="Yan M."/>
            <person name="Wang P."/>
            <person name="Xu J."/>
            <person name="Bruns T."/>
            <person name="Baldrian P."/>
            <person name="Vilgalys R."/>
            <person name="Dunand C."/>
            <person name="Henrissat B."/>
            <person name="Grigoriev I.V."/>
            <person name="Hibbett D."/>
            <person name="Nagy L.G."/>
            <person name="Martin F.M."/>
        </authorList>
    </citation>
    <scope>NUCLEOTIDE SEQUENCE</scope>
    <source>
        <strain evidence="1">Prilba</strain>
    </source>
</reference>
<protein>
    <recommendedName>
        <fullName evidence="3">F-box domain-containing protein</fullName>
    </recommendedName>
</protein>
<dbReference type="OrthoDB" id="3172807at2759"/>
<dbReference type="Gene3D" id="3.80.10.10">
    <property type="entry name" value="Ribonuclease Inhibitor"/>
    <property type="match status" value="1"/>
</dbReference>
<proteinExistence type="predicted"/>
<dbReference type="AlphaFoldDB" id="A0A9P5TDU5"/>
<name>A0A9P5TDU5_9AGAM</name>
<evidence type="ECO:0000313" key="1">
    <source>
        <dbReference type="EMBL" id="KAF8486183.1"/>
    </source>
</evidence>
<gene>
    <name evidence="1" type="ORF">DFH94DRAFT_172857</name>
</gene>
<evidence type="ECO:0000313" key="2">
    <source>
        <dbReference type="Proteomes" id="UP000759537"/>
    </source>
</evidence>
<dbReference type="Proteomes" id="UP000759537">
    <property type="component" value="Unassembled WGS sequence"/>
</dbReference>
<evidence type="ECO:0008006" key="3">
    <source>
        <dbReference type="Google" id="ProtNLM"/>
    </source>
</evidence>
<dbReference type="InterPro" id="IPR032675">
    <property type="entry name" value="LRR_dom_sf"/>
</dbReference>
<reference evidence="1" key="1">
    <citation type="submission" date="2019-10" db="EMBL/GenBank/DDBJ databases">
        <authorList>
            <consortium name="DOE Joint Genome Institute"/>
            <person name="Kuo A."/>
            <person name="Miyauchi S."/>
            <person name="Kiss E."/>
            <person name="Drula E."/>
            <person name="Kohler A."/>
            <person name="Sanchez-Garcia M."/>
            <person name="Andreopoulos B."/>
            <person name="Barry K.W."/>
            <person name="Bonito G."/>
            <person name="Buee M."/>
            <person name="Carver A."/>
            <person name="Chen C."/>
            <person name="Cichocki N."/>
            <person name="Clum A."/>
            <person name="Culley D."/>
            <person name="Crous P.W."/>
            <person name="Fauchery L."/>
            <person name="Girlanda M."/>
            <person name="Hayes R."/>
            <person name="Keri Z."/>
            <person name="LaButti K."/>
            <person name="Lipzen A."/>
            <person name="Lombard V."/>
            <person name="Magnuson J."/>
            <person name="Maillard F."/>
            <person name="Morin E."/>
            <person name="Murat C."/>
            <person name="Nolan M."/>
            <person name="Ohm R."/>
            <person name="Pangilinan J."/>
            <person name="Pereira M."/>
            <person name="Perotto S."/>
            <person name="Peter M."/>
            <person name="Riley R."/>
            <person name="Sitrit Y."/>
            <person name="Stielow B."/>
            <person name="Szollosi G."/>
            <person name="Zifcakova L."/>
            <person name="Stursova M."/>
            <person name="Spatafora J.W."/>
            <person name="Tedersoo L."/>
            <person name="Vaario L.-M."/>
            <person name="Yamada A."/>
            <person name="Yan M."/>
            <person name="Wang P."/>
            <person name="Xu J."/>
            <person name="Bruns T."/>
            <person name="Baldrian P."/>
            <person name="Vilgalys R."/>
            <person name="Henrissat B."/>
            <person name="Grigoriev I.V."/>
            <person name="Hibbett D."/>
            <person name="Nagy L.G."/>
            <person name="Martin F.M."/>
        </authorList>
    </citation>
    <scope>NUCLEOTIDE SEQUENCE</scope>
    <source>
        <strain evidence="1">Prilba</strain>
    </source>
</reference>
<sequence length="476" mass="54084">MGNSPHAASIHILDDDSLLNVFNLYRPFLLGEDQDDGARLPGGERAWVGERWWYRLAHVCQRWRNLILGSAPYLGLSLVCTKGTPVADMLAHSPSLPLVIDFFNVSHDISAEDERGIILALKQRHRVRRIRLWTLVTNVQKLIGAIDEEYPVLEYLVILPQMEDNNTILTFPETFQAPHLRHLAVIGFAFPMASRLLTTALALVTLALVMVHPSTHFQPNVLLHWISFMPQLETLATLYSFPIPNHDLERQLTHTPTMTPVTLPNLHFFRFRGGSTYLEAVVRRIAAPHLEKLQISFFSQLTFSVPCLLHFMNTTENLRFDSAIFRFSTDRGFVAVHPREAVEMHALSINVNCWHLDWQVSSIAQILSTLSQMLSPVEHLTLQRGNHTRSSEEHNEADRSEWRKLLRSFSNVKTLHIGDELVEELSRCLQLEDGELELLPELQELTYSGSGNTGDAFTSFMDARQNVGHPVALTLC</sequence>
<organism evidence="1 2">
    <name type="scientific">Russula ochroleuca</name>
    <dbReference type="NCBI Taxonomy" id="152965"/>
    <lineage>
        <taxon>Eukaryota</taxon>
        <taxon>Fungi</taxon>
        <taxon>Dikarya</taxon>
        <taxon>Basidiomycota</taxon>
        <taxon>Agaricomycotina</taxon>
        <taxon>Agaricomycetes</taxon>
        <taxon>Russulales</taxon>
        <taxon>Russulaceae</taxon>
        <taxon>Russula</taxon>
    </lineage>
</organism>
<keyword evidence="2" id="KW-1185">Reference proteome</keyword>